<evidence type="ECO:0000313" key="4">
    <source>
        <dbReference type="EMBL" id="RKN75552.1"/>
    </source>
</evidence>
<accession>A0A3B0BRL7</accession>
<dbReference type="PANTHER" id="PTHR43877:SF2">
    <property type="entry name" value="AMINOALKYLPHOSPHONATE N-ACETYLTRANSFERASE-RELATED"/>
    <property type="match status" value="1"/>
</dbReference>
<sequence>MTGAASSFHSAWVVGPSPVRSPEAVALMREYMTEVADRWFLMHGGRTTTPEEVEGYVAEEAHDDLDPPRGVLLVARQGGDAVGCLGLRWFDRGRGTAELKRMFVRPAARGRGAAPALLAAAEAVAREWGAGRIVLDTRKDLVEAQALYARHGFVPVPRYNTVEDNPYAEVWMGKELSG</sequence>
<dbReference type="AlphaFoldDB" id="A0A3B0BRL7"/>
<dbReference type="InterPro" id="IPR050832">
    <property type="entry name" value="Bact_Acetyltransf"/>
</dbReference>
<comment type="caution">
    <text evidence="4">The sequence shown here is derived from an EMBL/GenBank/DDBJ whole genome shotgun (WGS) entry which is preliminary data.</text>
</comment>
<dbReference type="PANTHER" id="PTHR43877">
    <property type="entry name" value="AMINOALKYLPHOSPHONATE N-ACETYLTRANSFERASE-RELATED-RELATED"/>
    <property type="match status" value="1"/>
</dbReference>
<dbReference type="PROSITE" id="PS51186">
    <property type="entry name" value="GNAT"/>
    <property type="match status" value="1"/>
</dbReference>
<evidence type="ECO:0000313" key="5">
    <source>
        <dbReference type="Proteomes" id="UP000270343"/>
    </source>
</evidence>
<evidence type="ECO:0000256" key="2">
    <source>
        <dbReference type="ARBA" id="ARBA00023315"/>
    </source>
</evidence>
<proteinExistence type="predicted"/>
<dbReference type="InterPro" id="IPR000182">
    <property type="entry name" value="GNAT_dom"/>
</dbReference>
<reference evidence="4 5" key="1">
    <citation type="journal article" date="2015" name="Antonie Van Leeuwenhoek">
        <title>Streptomyces klenkii sp. nov., isolated from deep marine sediment.</title>
        <authorList>
            <person name="Veyisoglu A."/>
            <person name="Sahin N."/>
        </authorList>
    </citation>
    <scope>NUCLEOTIDE SEQUENCE [LARGE SCALE GENOMIC DNA]</scope>
    <source>
        <strain evidence="4 5">KCTC 29202</strain>
    </source>
</reference>
<keyword evidence="2" id="KW-0012">Acyltransferase</keyword>
<dbReference type="SUPFAM" id="SSF55729">
    <property type="entry name" value="Acyl-CoA N-acyltransferases (Nat)"/>
    <property type="match status" value="1"/>
</dbReference>
<gene>
    <name evidence="4" type="ORF">D7231_09040</name>
</gene>
<dbReference type="Gene3D" id="3.40.630.30">
    <property type="match status" value="1"/>
</dbReference>
<dbReference type="Proteomes" id="UP000270343">
    <property type="component" value="Unassembled WGS sequence"/>
</dbReference>
<keyword evidence="5" id="KW-1185">Reference proteome</keyword>
<dbReference type="OrthoDB" id="3174517at2"/>
<organism evidence="4 5">
    <name type="scientific">Streptomyces klenkii</name>
    <dbReference type="NCBI Taxonomy" id="1420899"/>
    <lineage>
        <taxon>Bacteria</taxon>
        <taxon>Bacillati</taxon>
        <taxon>Actinomycetota</taxon>
        <taxon>Actinomycetes</taxon>
        <taxon>Kitasatosporales</taxon>
        <taxon>Streptomycetaceae</taxon>
        <taxon>Streptomyces</taxon>
    </lineage>
</organism>
<dbReference type="GO" id="GO:0016747">
    <property type="term" value="F:acyltransferase activity, transferring groups other than amino-acyl groups"/>
    <property type="evidence" value="ECO:0007669"/>
    <property type="project" value="InterPro"/>
</dbReference>
<feature type="domain" description="N-acetyltransferase" evidence="3">
    <location>
        <begin position="26"/>
        <end position="177"/>
    </location>
</feature>
<keyword evidence="1 4" id="KW-0808">Transferase</keyword>
<dbReference type="EMBL" id="RBAM01000003">
    <property type="protein sequence ID" value="RKN75552.1"/>
    <property type="molecule type" value="Genomic_DNA"/>
</dbReference>
<dbReference type="InterPro" id="IPR016181">
    <property type="entry name" value="Acyl_CoA_acyltransferase"/>
</dbReference>
<name>A0A3B0BRL7_9ACTN</name>
<protein>
    <submittedName>
        <fullName evidence="4">GNAT family N-acetyltransferase</fullName>
    </submittedName>
</protein>
<evidence type="ECO:0000256" key="1">
    <source>
        <dbReference type="ARBA" id="ARBA00022679"/>
    </source>
</evidence>
<evidence type="ECO:0000259" key="3">
    <source>
        <dbReference type="PROSITE" id="PS51186"/>
    </source>
</evidence>
<dbReference type="Pfam" id="PF00583">
    <property type="entry name" value="Acetyltransf_1"/>
    <property type="match status" value="1"/>
</dbReference>